<reference evidence="1 3" key="1">
    <citation type="submission" date="2018-11" db="EMBL/GenBank/DDBJ databases">
        <title>Shewanella sp. M2.</title>
        <authorList>
            <person name="Hwang Y.J."/>
            <person name="Hwang C.Y."/>
        </authorList>
    </citation>
    <scope>NUCLEOTIDE SEQUENCE [LARGE SCALE GENOMIC DNA]</scope>
    <source>
        <strain evidence="1 3">M2</strain>
    </source>
</reference>
<dbReference type="EMBL" id="CP034073">
    <property type="protein sequence ID" value="AZG33578.1"/>
    <property type="molecule type" value="Genomic_DNA"/>
</dbReference>
<dbReference type="RefSeq" id="WP_124013805.1">
    <property type="nucleotide sequence ID" value="NZ_CP034073.1"/>
</dbReference>
<sequence>MESRSILPHFSIAHLSEAHLSIAHLSADHFSIARFSITEHQPEYHATQDEKLAFLVDKFNS</sequence>
<reference evidence="4" key="2">
    <citation type="submission" date="2018-11" db="EMBL/GenBank/DDBJ databases">
        <title>Shewanella sp. R106.</title>
        <authorList>
            <person name="Hwang Y.J."/>
            <person name="Hwang C.Y."/>
        </authorList>
    </citation>
    <scope>NUCLEOTIDE SEQUENCE [LARGE SCALE GENOMIC DNA]</scope>
    <source>
        <strain evidence="4">R106</strain>
    </source>
</reference>
<dbReference type="KEGG" id="spsr:EGC80_00640"/>
<evidence type="ECO:0000313" key="1">
    <source>
        <dbReference type="EMBL" id="AZG33578.1"/>
    </source>
</evidence>
<dbReference type="AlphaFoldDB" id="A0A3N4DIA5"/>
<reference evidence="2" key="3">
    <citation type="submission" date="2018-11" db="EMBL/GenBank/DDBJ databases">
        <authorList>
            <person name="Hwang Y.J."/>
            <person name="Hwang C.Y."/>
        </authorList>
    </citation>
    <scope>NUCLEOTIDE SEQUENCE</scope>
    <source>
        <strain evidence="2">R106</strain>
    </source>
</reference>
<accession>A0A3N4DIA5</accession>
<dbReference type="Proteomes" id="UP000273778">
    <property type="component" value="Chromosome"/>
</dbReference>
<organism evidence="2 4">
    <name type="scientific">Shewanella psychromarinicola</name>
    <dbReference type="NCBI Taxonomy" id="2487742"/>
    <lineage>
        <taxon>Bacteria</taxon>
        <taxon>Pseudomonadati</taxon>
        <taxon>Pseudomonadota</taxon>
        <taxon>Gammaproteobacteria</taxon>
        <taxon>Alteromonadales</taxon>
        <taxon>Shewanellaceae</taxon>
        <taxon>Shewanella</taxon>
    </lineage>
</organism>
<proteinExistence type="predicted"/>
<evidence type="ECO:0000313" key="2">
    <source>
        <dbReference type="EMBL" id="RPA23628.1"/>
    </source>
</evidence>
<dbReference type="Proteomes" id="UP000278855">
    <property type="component" value="Unassembled WGS sequence"/>
</dbReference>
<name>A0A3N4DIA5_9GAMM</name>
<gene>
    <name evidence="2" type="ORF">EGC77_18035</name>
    <name evidence="1" type="ORF">EGC80_00640</name>
</gene>
<evidence type="ECO:0000313" key="3">
    <source>
        <dbReference type="Proteomes" id="UP000273778"/>
    </source>
</evidence>
<keyword evidence="3" id="KW-1185">Reference proteome</keyword>
<dbReference type="EMBL" id="RKKB01000015">
    <property type="protein sequence ID" value="RPA23628.1"/>
    <property type="molecule type" value="Genomic_DNA"/>
</dbReference>
<evidence type="ECO:0000313" key="4">
    <source>
        <dbReference type="Proteomes" id="UP000278855"/>
    </source>
</evidence>
<protein>
    <submittedName>
        <fullName evidence="2">Uncharacterized protein</fullName>
    </submittedName>
</protein>